<protein>
    <submittedName>
        <fullName evidence="3">Uncharacterized protein</fullName>
    </submittedName>
</protein>
<evidence type="ECO:0000313" key="3">
    <source>
        <dbReference type="EMBL" id="NML99764.1"/>
    </source>
</evidence>
<dbReference type="AlphaFoldDB" id="A0A848IIS1"/>
<accession>A0A848IIS1</accession>
<keyword evidence="2" id="KW-0732">Signal</keyword>
<feature type="chain" id="PRO_5032746559" evidence="2">
    <location>
        <begin position="23"/>
        <end position="73"/>
    </location>
</feature>
<gene>
    <name evidence="3" type="ORF">HHL24_17715</name>
</gene>
<feature type="compositionally biased region" description="Basic residues" evidence="1">
    <location>
        <begin position="50"/>
        <end position="60"/>
    </location>
</feature>
<evidence type="ECO:0000256" key="1">
    <source>
        <dbReference type="SAM" id="MobiDB-lite"/>
    </source>
</evidence>
<proteinExistence type="predicted"/>
<evidence type="ECO:0000256" key="2">
    <source>
        <dbReference type="SAM" id="SignalP"/>
    </source>
</evidence>
<dbReference type="RefSeq" id="WP_169486725.1">
    <property type="nucleotide sequence ID" value="NZ_JABBGJ010000017.1"/>
</dbReference>
<comment type="caution">
    <text evidence="3">The sequence shown here is derived from an EMBL/GenBank/DDBJ whole genome shotgun (WGS) entry which is preliminary data.</text>
</comment>
<dbReference type="EMBL" id="JABBGJ010000017">
    <property type="protein sequence ID" value="NML99764.1"/>
    <property type="molecule type" value="Genomic_DNA"/>
</dbReference>
<feature type="region of interest" description="Disordered" evidence="1">
    <location>
        <begin position="29"/>
        <end position="73"/>
    </location>
</feature>
<name>A0A848IIS1_9BURK</name>
<feature type="signal peptide" evidence="2">
    <location>
        <begin position="1"/>
        <end position="22"/>
    </location>
</feature>
<dbReference type="Proteomes" id="UP000544134">
    <property type="component" value="Unassembled WGS sequence"/>
</dbReference>
<organism evidence="3 4">
    <name type="scientific">Paraburkholderia polaris</name>
    <dbReference type="NCBI Taxonomy" id="2728848"/>
    <lineage>
        <taxon>Bacteria</taxon>
        <taxon>Pseudomonadati</taxon>
        <taxon>Pseudomonadota</taxon>
        <taxon>Betaproteobacteria</taxon>
        <taxon>Burkholderiales</taxon>
        <taxon>Burkholderiaceae</taxon>
        <taxon>Paraburkholderia</taxon>
    </lineage>
</organism>
<feature type="compositionally biased region" description="Polar residues" evidence="1">
    <location>
        <begin position="31"/>
        <end position="41"/>
    </location>
</feature>
<evidence type="ECO:0000313" key="4">
    <source>
        <dbReference type="Proteomes" id="UP000544134"/>
    </source>
</evidence>
<keyword evidence="4" id="KW-1185">Reference proteome</keyword>
<reference evidence="3 4" key="1">
    <citation type="submission" date="2020-04" db="EMBL/GenBank/DDBJ databases">
        <title>Paraburkholderia sp. RP-4-7 isolated from soil.</title>
        <authorList>
            <person name="Dahal R.H."/>
        </authorList>
    </citation>
    <scope>NUCLEOTIDE SEQUENCE [LARGE SCALE GENOMIC DNA]</scope>
    <source>
        <strain evidence="3 4">RP-4-7</strain>
    </source>
</reference>
<sequence length="73" mass="7608">MNKRYPVSLVIAASLAVSFAFAPEIAAQAGTPGTKQMQDAQRNAEQKARSTSKKPHKKVVPPKAGSAMSASAP</sequence>